<dbReference type="AlphaFoldDB" id="A0ABD5WE81"/>
<protein>
    <submittedName>
        <fullName evidence="2">Helix-turn-helix domain-containing protein</fullName>
    </submittedName>
</protein>
<dbReference type="InterPro" id="IPR036390">
    <property type="entry name" value="WH_DNA-bd_sf"/>
</dbReference>
<name>A0ABD5WE81_9EURY</name>
<accession>A0ABD5WE81</accession>
<proteinExistence type="predicted"/>
<keyword evidence="3" id="KW-1185">Reference proteome</keyword>
<organism evidence="2 3">
    <name type="scientific">Halobaculum lipolyticum</name>
    <dbReference type="NCBI Taxonomy" id="3032001"/>
    <lineage>
        <taxon>Archaea</taxon>
        <taxon>Methanobacteriati</taxon>
        <taxon>Methanobacteriota</taxon>
        <taxon>Stenosarchaea group</taxon>
        <taxon>Halobacteria</taxon>
        <taxon>Halobacteriales</taxon>
        <taxon>Haloferacaceae</taxon>
        <taxon>Halobaculum</taxon>
    </lineage>
</organism>
<feature type="domain" description="HTH iclR-type" evidence="1">
    <location>
        <begin position="12"/>
        <end position="55"/>
    </location>
</feature>
<reference evidence="2 3" key="1">
    <citation type="journal article" date="2019" name="Int. J. Syst. Evol. Microbiol.">
        <title>The Global Catalogue of Microorganisms (GCM) 10K type strain sequencing project: providing services to taxonomists for standard genome sequencing and annotation.</title>
        <authorList>
            <consortium name="The Broad Institute Genomics Platform"/>
            <consortium name="The Broad Institute Genome Sequencing Center for Infectious Disease"/>
            <person name="Wu L."/>
            <person name="Ma J."/>
        </authorList>
    </citation>
    <scope>NUCLEOTIDE SEQUENCE [LARGE SCALE GENOMIC DNA]</scope>
    <source>
        <strain evidence="2 3">DT31</strain>
    </source>
</reference>
<dbReference type="RefSeq" id="WP_289719710.1">
    <property type="nucleotide sequence ID" value="NZ_JBHTAH010000005.1"/>
</dbReference>
<dbReference type="Proteomes" id="UP001596461">
    <property type="component" value="Unassembled WGS sequence"/>
</dbReference>
<dbReference type="InterPro" id="IPR005471">
    <property type="entry name" value="Tscrpt_reg_IclR_N"/>
</dbReference>
<comment type="caution">
    <text evidence="2">The sequence shown here is derived from an EMBL/GenBank/DDBJ whole genome shotgun (WGS) entry which is preliminary data.</text>
</comment>
<gene>
    <name evidence="2" type="ORF">ACFQL9_08410</name>
</gene>
<evidence type="ECO:0000313" key="2">
    <source>
        <dbReference type="EMBL" id="MFC7069661.1"/>
    </source>
</evidence>
<dbReference type="EMBL" id="JBHTAH010000005">
    <property type="protein sequence ID" value="MFC7069661.1"/>
    <property type="molecule type" value="Genomic_DNA"/>
</dbReference>
<evidence type="ECO:0000259" key="1">
    <source>
        <dbReference type="Pfam" id="PF09339"/>
    </source>
</evidence>
<evidence type="ECO:0000313" key="3">
    <source>
        <dbReference type="Proteomes" id="UP001596461"/>
    </source>
</evidence>
<dbReference type="Pfam" id="PF09339">
    <property type="entry name" value="HTH_IclR"/>
    <property type="match status" value="1"/>
</dbReference>
<sequence>MAGRKETVSDDEILRLFLESPDPFLVTNEIADQLGFSNTGARKRLYSLAEEGYIEFKKAGNSPAWWLTDAGREFLETGE</sequence>
<dbReference type="Gene3D" id="1.10.10.10">
    <property type="entry name" value="Winged helix-like DNA-binding domain superfamily/Winged helix DNA-binding domain"/>
    <property type="match status" value="1"/>
</dbReference>
<dbReference type="InterPro" id="IPR036388">
    <property type="entry name" value="WH-like_DNA-bd_sf"/>
</dbReference>
<dbReference type="SUPFAM" id="SSF46785">
    <property type="entry name" value="Winged helix' DNA-binding domain"/>
    <property type="match status" value="1"/>
</dbReference>